<evidence type="ECO:0000313" key="3">
    <source>
        <dbReference type="Proteomes" id="UP000452235"/>
    </source>
</evidence>
<feature type="compositionally biased region" description="Basic and acidic residues" evidence="1">
    <location>
        <begin position="26"/>
        <end position="37"/>
    </location>
</feature>
<dbReference type="EMBL" id="BLJY01000009">
    <property type="protein sequence ID" value="GFF18964.1"/>
    <property type="molecule type" value="Genomic_DNA"/>
</dbReference>
<gene>
    <name evidence="2" type="ORF">ATEIFO6365_0009032700</name>
</gene>
<name>A0A5M3Z9E6_ASPTE</name>
<keyword evidence="3" id="KW-1185">Reference proteome</keyword>
<comment type="caution">
    <text evidence="2">The sequence shown here is derived from an EMBL/GenBank/DDBJ whole genome shotgun (WGS) entry which is preliminary data.</text>
</comment>
<organism evidence="2 3">
    <name type="scientific">Aspergillus terreus</name>
    <dbReference type="NCBI Taxonomy" id="33178"/>
    <lineage>
        <taxon>Eukaryota</taxon>
        <taxon>Fungi</taxon>
        <taxon>Dikarya</taxon>
        <taxon>Ascomycota</taxon>
        <taxon>Pezizomycotina</taxon>
        <taxon>Eurotiomycetes</taxon>
        <taxon>Eurotiomycetidae</taxon>
        <taxon>Eurotiales</taxon>
        <taxon>Aspergillaceae</taxon>
        <taxon>Aspergillus</taxon>
        <taxon>Aspergillus subgen. Circumdati</taxon>
    </lineage>
</organism>
<dbReference type="Proteomes" id="UP000452235">
    <property type="component" value="Unassembled WGS sequence"/>
</dbReference>
<protein>
    <submittedName>
        <fullName evidence="2">Uncharacterized protein</fullName>
    </submittedName>
</protein>
<dbReference type="AlphaFoldDB" id="A0A5M3Z9E6"/>
<evidence type="ECO:0000256" key="1">
    <source>
        <dbReference type="SAM" id="MobiDB-lite"/>
    </source>
</evidence>
<reference evidence="2 3" key="1">
    <citation type="submission" date="2020-01" db="EMBL/GenBank/DDBJ databases">
        <title>Aspergillus terreus IFO 6365 whole genome shotgun sequence.</title>
        <authorList>
            <person name="Kanamasa S."/>
            <person name="Takahashi H."/>
        </authorList>
    </citation>
    <scope>NUCLEOTIDE SEQUENCE [LARGE SCALE GENOMIC DNA]</scope>
    <source>
        <strain evidence="2 3">IFO 6365</strain>
    </source>
</reference>
<evidence type="ECO:0000313" key="2">
    <source>
        <dbReference type="EMBL" id="GFF18964.1"/>
    </source>
</evidence>
<accession>A0A5M3Z9E6</accession>
<sequence>MAPDIVAASCIIAAASAVRSTKLLHRRADPSSSRDAEGLPFALDSQETGLPEEPQSSLVPEHSLSDGDPESMMVEAQRRSRKPSPCRERE</sequence>
<proteinExistence type="predicted"/>
<feature type="region of interest" description="Disordered" evidence="1">
    <location>
        <begin position="22"/>
        <end position="90"/>
    </location>
</feature>